<dbReference type="NCBIfam" id="TIGR00275">
    <property type="entry name" value="aminoacetone oxidase family FAD-binding enzyme"/>
    <property type="match status" value="1"/>
</dbReference>
<name>A0A0C5S166_9BACT</name>
<dbReference type="PRINTS" id="PR00411">
    <property type="entry name" value="PNDRDTASEI"/>
</dbReference>
<dbReference type="RefSeq" id="WP_208895055.1">
    <property type="nucleotide sequence ID" value="NZ_CP009770.1"/>
</dbReference>
<keyword evidence="2" id="KW-0285">Flavoprotein</keyword>
<dbReference type="EMBL" id="CP009770">
    <property type="protein sequence ID" value="AJQ45115.1"/>
    <property type="molecule type" value="Genomic_DNA"/>
</dbReference>
<dbReference type="InterPro" id="IPR057661">
    <property type="entry name" value="RsdA/BaiN/AoA(So)_Rossmann"/>
</dbReference>
<dbReference type="HOGENOM" id="CLU_025174_3_1_14"/>
<evidence type="ECO:0000256" key="1">
    <source>
        <dbReference type="ARBA" id="ARBA00001974"/>
    </source>
</evidence>
<dbReference type="PANTHER" id="PTHR42887:SF2">
    <property type="entry name" value="OS12G0638800 PROTEIN"/>
    <property type="match status" value="1"/>
</dbReference>
<dbReference type="Pfam" id="PF03486">
    <property type="entry name" value="HI0933_like"/>
    <property type="match status" value="1"/>
</dbReference>
<evidence type="ECO:0000313" key="6">
    <source>
        <dbReference type="EMBL" id="AJQ45115.1"/>
    </source>
</evidence>
<proteinExistence type="predicted"/>
<feature type="domain" description="RsdA/BaiN/AoA(So)-like Rossmann fold-like" evidence="4">
    <location>
        <begin position="7"/>
        <end position="400"/>
    </location>
</feature>
<dbReference type="SUPFAM" id="SSF160996">
    <property type="entry name" value="HI0933 insert domain-like"/>
    <property type="match status" value="1"/>
</dbReference>
<dbReference type="InterPro" id="IPR023166">
    <property type="entry name" value="BaiN-like_dom_sf"/>
</dbReference>
<accession>A0A0C5S166</accession>
<dbReference type="SUPFAM" id="SSF51905">
    <property type="entry name" value="FAD/NAD(P)-binding domain"/>
    <property type="match status" value="1"/>
</dbReference>
<dbReference type="PANTHER" id="PTHR42887">
    <property type="entry name" value="OS12G0638800 PROTEIN"/>
    <property type="match status" value="1"/>
</dbReference>
<reference evidence="6 7" key="1">
    <citation type="journal article" date="2015" name="Genome Announc.">
        <title>Genome Sequence of Ureaplasma diversum Strain ATCC 49782.</title>
        <authorList>
            <person name="Marques L.M."/>
            <person name="Guimaraes A.M."/>
            <person name="Martins H.B."/>
            <person name="Rezende I.S."/>
            <person name="Barbosa M.S."/>
            <person name="Campos G.B."/>
            <person name="do Nascimento N.C."/>
            <person name="Dos Santos A.P."/>
            <person name="Amorim A.T."/>
            <person name="Santos V.M."/>
            <person name="Messick J.B."/>
            <person name="Timenetsky J."/>
        </authorList>
    </citation>
    <scope>NUCLEOTIDE SEQUENCE [LARGE SCALE GENOMIC DNA]</scope>
    <source>
        <strain evidence="6 7">ATCC 49782</strain>
    </source>
</reference>
<keyword evidence="3" id="KW-0274">FAD</keyword>
<dbReference type="Proteomes" id="UP000032261">
    <property type="component" value="Chromosome"/>
</dbReference>
<evidence type="ECO:0000313" key="7">
    <source>
        <dbReference type="Proteomes" id="UP000032261"/>
    </source>
</evidence>
<comment type="cofactor">
    <cofactor evidence="1">
        <name>FAD</name>
        <dbReference type="ChEBI" id="CHEBI:57692"/>
    </cofactor>
</comment>
<dbReference type="STRING" id="42094.JM47_00335"/>
<dbReference type="Gene3D" id="2.40.30.10">
    <property type="entry name" value="Translation factors"/>
    <property type="match status" value="1"/>
</dbReference>
<dbReference type="KEGG" id="ude:JM47_00335"/>
<evidence type="ECO:0000259" key="4">
    <source>
        <dbReference type="Pfam" id="PF03486"/>
    </source>
</evidence>
<sequence length="415" mass="46370">MKQFVYDLIIIGAGPSGVYSAIHATDNAKVLLIDKNKEIMKKFIQTGAGHCNITNNIALDQLVDNMLYSKKFMYSAFSLYGPKQILEFCAKHRIDTYQVENSTKIKITCNNTTFIKKMNQIIESKDNIDLKLDCAIKSVHIVDDLYVIKDQNNELYYSKALMIATGGLSYPRTGSTGDGYKFALSLNHTLLRTYPMGLGIVINDQFKITSNLQGTPFSNVIGSIIDCETNKVLVSEKGELMIAHFGMGGTLIRRLSGYVSYHNQSKLKLRLAWLSEQAVLDELKQHKTLKKCFSALPNKFIEFIYQLSNLSFDQQTANLSKAQTKLLIKYLTNFEFEVVGVNNPDLAISTGGGVNFAELNPKSMESKYHPNLYFIGEVVGVSPKTGGFNLSVCYATALAAITHFNNNFSKEKEIE</sequence>
<dbReference type="InterPro" id="IPR036188">
    <property type="entry name" value="FAD/NAD-bd_sf"/>
</dbReference>
<organism evidence="6 7">
    <name type="scientific">Ureaplasma diversum</name>
    <dbReference type="NCBI Taxonomy" id="42094"/>
    <lineage>
        <taxon>Bacteria</taxon>
        <taxon>Bacillati</taxon>
        <taxon>Mycoplasmatota</taxon>
        <taxon>Mycoplasmoidales</taxon>
        <taxon>Mycoplasmoidaceae</taxon>
        <taxon>Ureaplasma</taxon>
    </lineage>
</organism>
<evidence type="ECO:0000259" key="5">
    <source>
        <dbReference type="Pfam" id="PF22780"/>
    </source>
</evidence>
<protein>
    <recommendedName>
        <fullName evidence="8">Flavoprotein</fullName>
    </recommendedName>
</protein>
<dbReference type="PATRIC" id="fig|42094.4.peg.61"/>
<dbReference type="InterPro" id="IPR004792">
    <property type="entry name" value="BaiN-like"/>
</dbReference>
<feature type="domain" description="RsdA/BaiN/AoA(So)-like insert" evidence="5">
    <location>
        <begin position="198"/>
        <end position="347"/>
    </location>
</feature>
<evidence type="ECO:0000256" key="3">
    <source>
        <dbReference type="ARBA" id="ARBA00022827"/>
    </source>
</evidence>
<dbReference type="AlphaFoldDB" id="A0A0C5S166"/>
<evidence type="ECO:0008006" key="8">
    <source>
        <dbReference type="Google" id="ProtNLM"/>
    </source>
</evidence>
<dbReference type="Gene3D" id="3.50.50.60">
    <property type="entry name" value="FAD/NAD(P)-binding domain"/>
    <property type="match status" value="1"/>
</dbReference>
<gene>
    <name evidence="6" type="ORF">JM47_00335</name>
</gene>
<dbReference type="Pfam" id="PF22780">
    <property type="entry name" value="HI0933_like_1st"/>
    <property type="match status" value="1"/>
</dbReference>
<evidence type="ECO:0000256" key="2">
    <source>
        <dbReference type="ARBA" id="ARBA00022630"/>
    </source>
</evidence>
<dbReference type="Gene3D" id="1.10.8.260">
    <property type="entry name" value="HI0933 insert domain-like"/>
    <property type="match status" value="1"/>
</dbReference>
<dbReference type="InterPro" id="IPR055178">
    <property type="entry name" value="RsdA/BaiN/AoA(So)-like_dom"/>
</dbReference>